<protein>
    <recommendedName>
        <fullName evidence="1">Double jelly roll-like domain-containing protein</fullName>
    </recommendedName>
</protein>
<dbReference type="AlphaFoldDB" id="A0A9P0F5X4"/>
<dbReference type="PANTHER" id="PTHR36159:SF1">
    <property type="entry name" value="RETROVIRUS-RELATED POL POLYPROTEIN FROM TRANSPOSON 412-LIKE PROTEIN"/>
    <property type="match status" value="1"/>
</dbReference>
<proteinExistence type="predicted"/>
<dbReference type="EMBL" id="OU963868">
    <property type="protein sequence ID" value="CAH0393362.1"/>
    <property type="molecule type" value="Genomic_DNA"/>
</dbReference>
<evidence type="ECO:0000313" key="3">
    <source>
        <dbReference type="Proteomes" id="UP001152759"/>
    </source>
</evidence>
<keyword evidence="3" id="KW-1185">Reference proteome</keyword>
<evidence type="ECO:0000259" key="1">
    <source>
        <dbReference type="Pfam" id="PF21738"/>
    </source>
</evidence>
<sequence>MNALLQIHQKPIYDGSITRYQEQTVNPSNPLALSNNDIIHFSLNQSDSLTHLHEGYFFITGKLRKVTPATVAGGAPVDSVAANTNLTNGGVLHLFSRAELKINNLTVESVIDPGLTCIPKIFTTYTDGEAKQLVTMGWTLGSGVTSDTGEFNVRLPFSVLFGLGYDITQVLVNTKLEILLTRARNDDDALHQTVVEEGVYLKLEKVVFKLPHVTVDDKNRLVLLKTIEKDTPLNLTFRSWDHYQIPSLPASLKHSWSIKTSSHTECPRFVIFFLQTGRSGVKTKSSSEFDHCDLRNIKLWLNNESFPQEDLDQNFGTKNYALFYHMYLNLLKSYTGMRDPAPVMTFSEYKNATPLYVIDCSHQKDRPKQGSIDVRLDFEARAPFPPKTTAHCIIVHDTVYEYQALSGVIHKYEG</sequence>
<dbReference type="Proteomes" id="UP001152759">
    <property type="component" value="Chromosome 7"/>
</dbReference>
<organism evidence="2 3">
    <name type="scientific">Bemisia tabaci</name>
    <name type="common">Sweetpotato whitefly</name>
    <name type="synonym">Aleurodes tabaci</name>
    <dbReference type="NCBI Taxonomy" id="7038"/>
    <lineage>
        <taxon>Eukaryota</taxon>
        <taxon>Metazoa</taxon>
        <taxon>Ecdysozoa</taxon>
        <taxon>Arthropoda</taxon>
        <taxon>Hexapoda</taxon>
        <taxon>Insecta</taxon>
        <taxon>Pterygota</taxon>
        <taxon>Neoptera</taxon>
        <taxon>Paraneoptera</taxon>
        <taxon>Hemiptera</taxon>
        <taxon>Sternorrhyncha</taxon>
        <taxon>Aleyrodoidea</taxon>
        <taxon>Aleyrodidae</taxon>
        <taxon>Aleyrodinae</taxon>
        <taxon>Bemisia</taxon>
    </lineage>
</organism>
<reference evidence="2" key="1">
    <citation type="submission" date="2021-12" db="EMBL/GenBank/DDBJ databases">
        <authorList>
            <person name="King R."/>
        </authorList>
    </citation>
    <scope>NUCLEOTIDE SEQUENCE</scope>
</reference>
<feature type="domain" description="Double jelly roll-like" evidence="1">
    <location>
        <begin position="86"/>
        <end position="399"/>
    </location>
</feature>
<dbReference type="Pfam" id="PF21738">
    <property type="entry name" value="DJR-like_dom"/>
    <property type="match status" value="1"/>
</dbReference>
<evidence type="ECO:0000313" key="2">
    <source>
        <dbReference type="EMBL" id="CAH0393362.1"/>
    </source>
</evidence>
<gene>
    <name evidence="2" type="ORF">BEMITA_LOCUS11776</name>
</gene>
<dbReference type="InterPro" id="IPR049512">
    <property type="entry name" value="DJR-like_dom"/>
</dbReference>
<dbReference type="PANTHER" id="PTHR36159">
    <property type="entry name" value="PROTEIN CBG23766"/>
    <property type="match status" value="1"/>
</dbReference>
<name>A0A9P0F5X4_BEMTA</name>
<accession>A0A9P0F5X4</accession>